<dbReference type="Gene3D" id="2.115.10.20">
    <property type="entry name" value="Glycosyl hydrolase domain, family 43"/>
    <property type="match status" value="1"/>
</dbReference>
<name>A0A918S7B4_9HYPH</name>
<gene>
    <name evidence="1" type="ORF">GCM10007989_24930</name>
</gene>
<evidence type="ECO:0000313" key="1">
    <source>
        <dbReference type="EMBL" id="GHA27990.1"/>
    </source>
</evidence>
<evidence type="ECO:0000313" key="2">
    <source>
        <dbReference type="Proteomes" id="UP000646579"/>
    </source>
</evidence>
<organism evidence="1 2">
    <name type="scientific">Devosia pacifica</name>
    <dbReference type="NCBI Taxonomy" id="1335967"/>
    <lineage>
        <taxon>Bacteria</taxon>
        <taxon>Pseudomonadati</taxon>
        <taxon>Pseudomonadota</taxon>
        <taxon>Alphaproteobacteria</taxon>
        <taxon>Hyphomicrobiales</taxon>
        <taxon>Devosiaceae</taxon>
        <taxon>Devosia</taxon>
    </lineage>
</organism>
<proteinExistence type="predicted"/>
<dbReference type="EMBL" id="BMZE01000002">
    <property type="protein sequence ID" value="GHA27990.1"/>
    <property type="molecule type" value="Genomic_DNA"/>
</dbReference>
<keyword evidence="2" id="KW-1185">Reference proteome</keyword>
<dbReference type="Proteomes" id="UP000646579">
    <property type="component" value="Unassembled WGS sequence"/>
</dbReference>
<dbReference type="InterPro" id="IPR023296">
    <property type="entry name" value="Glyco_hydro_beta-prop_sf"/>
</dbReference>
<sequence length="317" mass="35227">MSAPIYRDPEFDGAADPTVINRNGTDEWWMFYTNRRAHLADADQSWIHGSPIGLAVSVDGGQSFDYRGTVEGLDAPADKGLNTHWAPEVIWGRGEYHMYLTYMPGTPTGFTGVARDIVHFTSPDLTSWTRRSALPLPTTNAIDAAVALCPDGLYRLWYKDETRGSGTYSATSENLYDWQAEGMVIAGSPDAPPHEGPNVFKLGGWIWMITDEWHGQAVYRSSDAQNWTRQGVILGAPGAHEDDLRFARHADVVTQGDWAALYYFTHPRWNEAEDKAPETPEARATSIHVARLTVVDDNLVAERDIDAPALETGYEQI</sequence>
<dbReference type="RefSeq" id="WP_189425991.1">
    <property type="nucleotide sequence ID" value="NZ_BMZE01000002.1"/>
</dbReference>
<dbReference type="AlphaFoldDB" id="A0A918S7B4"/>
<dbReference type="SUPFAM" id="SSF75005">
    <property type="entry name" value="Arabinanase/levansucrase/invertase"/>
    <property type="match status" value="1"/>
</dbReference>
<protein>
    <submittedName>
        <fullName evidence="1">Glycosyl hydrolase</fullName>
    </submittedName>
</protein>
<reference evidence="1" key="2">
    <citation type="submission" date="2020-09" db="EMBL/GenBank/DDBJ databases">
        <authorList>
            <person name="Sun Q."/>
            <person name="Kim S."/>
        </authorList>
    </citation>
    <scope>NUCLEOTIDE SEQUENCE</scope>
    <source>
        <strain evidence="1">KCTC 32437</strain>
    </source>
</reference>
<dbReference type="CDD" id="cd08984">
    <property type="entry name" value="GH43-like"/>
    <property type="match status" value="1"/>
</dbReference>
<keyword evidence="1" id="KW-0378">Hydrolase</keyword>
<reference evidence="1" key="1">
    <citation type="journal article" date="2014" name="Int. J. Syst. Evol. Microbiol.">
        <title>Complete genome sequence of Corynebacterium casei LMG S-19264T (=DSM 44701T), isolated from a smear-ripened cheese.</title>
        <authorList>
            <consortium name="US DOE Joint Genome Institute (JGI-PGF)"/>
            <person name="Walter F."/>
            <person name="Albersmeier A."/>
            <person name="Kalinowski J."/>
            <person name="Ruckert C."/>
        </authorList>
    </citation>
    <scope>NUCLEOTIDE SEQUENCE</scope>
    <source>
        <strain evidence="1">KCTC 32437</strain>
    </source>
</reference>
<accession>A0A918S7B4</accession>
<comment type="caution">
    <text evidence="1">The sequence shown here is derived from an EMBL/GenBank/DDBJ whole genome shotgun (WGS) entry which is preliminary data.</text>
</comment>
<dbReference type="GO" id="GO:0016787">
    <property type="term" value="F:hydrolase activity"/>
    <property type="evidence" value="ECO:0007669"/>
    <property type="project" value="UniProtKB-KW"/>
</dbReference>